<dbReference type="OrthoDB" id="2135488at2759"/>
<comment type="similarity">
    <text evidence="2">Belongs to the metallo-dependent hydrolases superfamily.</text>
</comment>
<evidence type="ECO:0000313" key="5">
    <source>
        <dbReference type="Proteomes" id="UP000004994"/>
    </source>
</evidence>
<name>A0A3Q7E9U0_SOLLC</name>
<evidence type="ECO:0000313" key="4">
    <source>
        <dbReference type="EnsemblPlants" id="Solyc01g009970.3.1"/>
    </source>
</evidence>
<keyword evidence="1 2" id="KW-0456">Lyase</keyword>
<dbReference type="InParanoid" id="A0A3Q7E9U0"/>
<dbReference type="InterPro" id="IPR032466">
    <property type="entry name" value="Metal_Hydrolase"/>
</dbReference>
<dbReference type="GeneID" id="101263344"/>
<dbReference type="InterPro" id="IPR032465">
    <property type="entry name" value="ACMSD"/>
</dbReference>
<dbReference type="PANTHER" id="PTHR21240">
    <property type="entry name" value="2-AMINO-3-CARBOXYLMUCONATE-6-SEMIALDEHYDE DECARBOXYLASE"/>
    <property type="match status" value="1"/>
</dbReference>
<dbReference type="KEGG" id="sly:101263344"/>
<keyword evidence="2" id="KW-0210">Decarboxylase</keyword>
<dbReference type="RefSeq" id="XP_010325409.1">
    <property type="nucleotide sequence ID" value="XM_010327107.4"/>
</dbReference>
<dbReference type="STRING" id="4081.A0A3Q7E9U0"/>
<dbReference type="PANTHER" id="PTHR21240:SF19">
    <property type="entry name" value="CATALYTIC_ HYDROLASE"/>
    <property type="match status" value="1"/>
</dbReference>
<organism evidence="4">
    <name type="scientific">Solanum lycopersicum</name>
    <name type="common">Tomato</name>
    <name type="synonym">Lycopersicon esculentum</name>
    <dbReference type="NCBI Taxonomy" id="4081"/>
    <lineage>
        <taxon>Eukaryota</taxon>
        <taxon>Viridiplantae</taxon>
        <taxon>Streptophyta</taxon>
        <taxon>Embryophyta</taxon>
        <taxon>Tracheophyta</taxon>
        <taxon>Spermatophyta</taxon>
        <taxon>Magnoliopsida</taxon>
        <taxon>eudicotyledons</taxon>
        <taxon>Gunneridae</taxon>
        <taxon>Pentapetalae</taxon>
        <taxon>asterids</taxon>
        <taxon>lamiids</taxon>
        <taxon>Solanales</taxon>
        <taxon>Solanaceae</taxon>
        <taxon>Solanoideae</taxon>
        <taxon>Solaneae</taxon>
        <taxon>Solanum</taxon>
        <taxon>Solanum subgen. Lycopersicon</taxon>
    </lineage>
</organism>
<accession>A0A3Q7E9U0</accession>
<dbReference type="SUPFAM" id="SSF51556">
    <property type="entry name" value="Metallo-dependent hydrolases"/>
    <property type="match status" value="1"/>
</dbReference>
<dbReference type="OMA" id="AECGYKE"/>
<reference evidence="4" key="1">
    <citation type="journal article" date="2012" name="Nature">
        <title>The tomato genome sequence provides insights into fleshy fruit evolution.</title>
        <authorList>
            <consortium name="Tomato Genome Consortium"/>
        </authorList>
    </citation>
    <scope>NUCLEOTIDE SEQUENCE [LARGE SCALE GENOMIC DNA]</scope>
    <source>
        <strain evidence="4">cv. Heinz 1706</strain>
    </source>
</reference>
<dbReference type="Proteomes" id="UP000004994">
    <property type="component" value="Chromosome 1"/>
</dbReference>
<dbReference type="GO" id="GO:0016831">
    <property type="term" value="F:carboxy-lyase activity"/>
    <property type="evidence" value="ECO:0007669"/>
    <property type="project" value="UniProtKB-KW"/>
</dbReference>
<dbReference type="FunFam" id="3.20.20.140:FF:000052">
    <property type="entry name" value="Catalytic/ hydrolase"/>
    <property type="match status" value="1"/>
</dbReference>
<dbReference type="SMR" id="A0A3Q7E9U0"/>
<evidence type="ECO:0000259" key="3">
    <source>
        <dbReference type="Pfam" id="PF04909"/>
    </source>
</evidence>
<proteinExistence type="inferred from homology"/>
<dbReference type="Gene3D" id="3.20.20.140">
    <property type="entry name" value="Metal-dependent hydrolases"/>
    <property type="match status" value="1"/>
</dbReference>
<dbReference type="Gramene" id="Solyc01g009970.3.1">
    <property type="protein sequence ID" value="Solyc01g009970.3.1"/>
    <property type="gene ID" value="Solyc01g009970.3"/>
</dbReference>
<dbReference type="AlphaFoldDB" id="A0A3Q7E9U0"/>
<dbReference type="FunCoup" id="A0A3Q7E9U0">
    <property type="interactions" value="624"/>
</dbReference>
<evidence type="ECO:0000256" key="1">
    <source>
        <dbReference type="ARBA" id="ARBA00023239"/>
    </source>
</evidence>
<feature type="domain" description="Amidohydrolase-related" evidence="3">
    <location>
        <begin position="59"/>
        <end position="336"/>
    </location>
</feature>
<dbReference type="Pfam" id="PF04909">
    <property type="entry name" value="Amidohydro_2"/>
    <property type="match status" value="1"/>
</dbReference>
<dbReference type="GO" id="GO:0016787">
    <property type="term" value="F:hydrolase activity"/>
    <property type="evidence" value="ECO:0007669"/>
    <property type="project" value="InterPro"/>
</dbReference>
<keyword evidence="5" id="KW-1185">Reference proteome</keyword>
<dbReference type="PaxDb" id="4081-Solyc01g009970.2.1"/>
<protein>
    <recommendedName>
        <fullName evidence="3">Amidohydrolase-related domain-containing protein</fullName>
    </recommendedName>
</protein>
<dbReference type="RefSeq" id="XP_004228429.1">
    <property type="nucleotide sequence ID" value="XM_004228381.5"/>
</dbReference>
<dbReference type="EnsemblPlants" id="Solyc01g009970.3.1">
    <property type="protein sequence ID" value="Solyc01g009970.3.1"/>
    <property type="gene ID" value="Solyc01g009970.3"/>
</dbReference>
<sequence length="345" mass="38404">MVAAVTVNSLKPLTCAPFFSSLNSFNCPCSLVSIPTIHSRLRPLLAQMAATGEVEPQVIDSHLHVWASPQEAAEKYPYFPGQEPSLTGHVEFLLECMEEAGVDGALIVQPINHKFDHSYVTSVLKKFPSKFVGCCLANPAEDGSGIKHLEDLVLKDGYRAVRFNPYLWPSGEKMTNKIGKALFSKAGELGVPVGFMCMKGLLLHLQEIEELCTEFPSTVVLLDHVAFCKPPKNDEERRGYSELLKLSRFPQVYVKFSALFRVSRNPYPYEDLPHVLPQLVSSYGAHRIMWGSDFPYVVAECGYKEAREAVSYLAKQGHLPSSATEWIMGKTIMQLFDGKWSSVAN</sequence>
<gene>
    <name evidence="4" type="primary">LOC101263344</name>
</gene>
<evidence type="ECO:0000256" key="2">
    <source>
        <dbReference type="RuleBase" id="RU366045"/>
    </source>
</evidence>
<reference evidence="4" key="2">
    <citation type="submission" date="2019-01" db="UniProtKB">
        <authorList>
            <consortium name="EnsemblPlants"/>
        </authorList>
    </citation>
    <scope>IDENTIFICATION</scope>
    <source>
        <strain evidence="4">cv. Heinz 1706</strain>
    </source>
</reference>
<dbReference type="InterPro" id="IPR006680">
    <property type="entry name" value="Amidohydro-rel"/>
</dbReference>